<accession>A0A377Q362</accession>
<dbReference type="AlphaFoldDB" id="A0A377Q362"/>
<evidence type="ECO:0000256" key="11">
    <source>
        <dbReference type="SAM" id="MobiDB-lite"/>
    </source>
</evidence>
<dbReference type="Pfam" id="PF00082">
    <property type="entry name" value="Peptidase_S8"/>
    <property type="match status" value="1"/>
</dbReference>
<dbReference type="InterPro" id="IPR003137">
    <property type="entry name" value="PA_domain"/>
</dbReference>
<dbReference type="PANTHER" id="PTHR10795">
    <property type="entry name" value="PROPROTEIN CONVERTASE SUBTILISIN/KEXIN"/>
    <property type="match status" value="1"/>
</dbReference>
<dbReference type="CDD" id="cd02120">
    <property type="entry name" value="PA_subtilisin_like"/>
    <property type="match status" value="1"/>
</dbReference>
<evidence type="ECO:0000259" key="13">
    <source>
        <dbReference type="Pfam" id="PF00082"/>
    </source>
</evidence>
<dbReference type="InterPro" id="IPR041469">
    <property type="entry name" value="Subtilisin-like_FN3"/>
</dbReference>
<dbReference type="Gene3D" id="3.50.30.30">
    <property type="match status" value="1"/>
</dbReference>
<evidence type="ECO:0000256" key="10">
    <source>
        <dbReference type="RuleBase" id="RU003355"/>
    </source>
</evidence>
<dbReference type="Proteomes" id="UP000295794">
    <property type="component" value="Unassembled WGS sequence"/>
</dbReference>
<evidence type="ECO:0000256" key="6">
    <source>
        <dbReference type="ARBA" id="ARBA00022825"/>
    </source>
</evidence>
<dbReference type="InterPro" id="IPR015500">
    <property type="entry name" value="Peptidase_S8_subtilisin-rel"/>
</dbReference>
<keyword evidence="7" id="KW-0325">Glycoprotein</keyword>
<evidence type="ECO:0000313" key="19">
    <source>
        <dbReference type="Proteomes" id="UP000255108"/>
    </source>
</evidence>
<dbReference type="GO" id="GO:0006508">
    <property type="term" value="P:proteolysis"/>
    <property type="evidence" value="ECO:0007669"/>
    <property type="project" value="UniProtKB-KW"/>
</dbReference>
<sequence>MMKRSIINLAITALLTAGAAGFASADEARLPYIIQLADQPAASYTGAISGLKATKPVNGQMLDINAYDVQTYINYIERKQNNVIASIGNAPVVHNYQVVFNGFSAMLTDAEVRKLKNNADVVAITLDVPRTIQTNYTPKFLGLDKPGVGLWSQLNGAASAGENIVIGVIDTGVWPEDPSFADRVNANGEATHDATGTQVYGAPPAAWKGSCDNGEGFSIANCNNKLIGARKFRAQYDALVASGAKVPHWSDYNSPRDSDSHGSHTASTAGGNGKVAAAIGGASIGYISGIAPRARLATYKVCWTSNDPVVAAGKNNCYGGDSIKAIEAAVSDGVNVLNYSISGGEQLNDPVDLAFLAATNAGVFVSASAGNSGPANMVAHIGPWLTTVAASTHDRVQESTVTLGSRVYKGGSVNPAPLSGNLIVAKNAGISNYESLSPASKTALDRCYGDADSVPADAKLDPAKVAGKIVLCDRGSSALLNKSIAVKEVGGAGMLLTNVAGGAATITAFSHVIPTVHISAADGTAAKAYVASAGNAAQALFSASVTTSAGNAPVMADFSSRGPNRADANVLKPDLTAPGVDILAASRPELTEEQRNQVANGAAAPAEWQSMQGTSMSSPHVAGLGALLHQLHPTWSPAAIKSALMTSAYSTLNDGQPGLQNGLLPWAQGAGHVNPNTAADPGLVYDVSPLDYDRYLCGQNQLSPSKCSVIGSIQPYNLNVPSLTAANVLGKFTFNRTVTNVSDRVATYTAQASISGFDTAVSPATLSLNPGESKSFTVTLSRTTAPKSVYQYGSLVWSDGTHTVRSPLTAKASLLAAVSQLNSEETTGNKVVTIATGSDGKLTLVKGGLKEATLNKATVATDSAAKDGVRECTAGTSTAGVIVHSFSVPAGNLATRFALYNSDTTHGGEDDLDLLVMNAAGVKVGSSGSDGSNEMVQLFNLPAGNYKACVVGYAVKGGTTDYTLSSWIVNAGDTGGSFKALAPGKIYVGGTASVGFSWKDLPAGKRYLANVSYLIDGAAQSNTSLLVETNDPVPSATSTSRAVSAGI</sequence>
<feature type="signal peptide" evidence="12">
    <location>
        <begin position="1"/>
        <end position="25"/>
    </location>
</feature>
<dbReference type="EMBL" id="UGHR01000001">
    <property type="protein sequence ID" value="STQ89257.1"/>
    <property type="molecule type" value="Genomic_DNA"/>
</dbReference>
<feature type="chain" id="PRO_5016598449" evidence="12">
    <location>
        <begin position="26"/>
        <end position="1047"/>
    </location>
</feature>
<dbReference type="PRINTS" id="PR00723">
    <property type="entry name" value="SUBTILISIN"/>
</dbReference>
<dbReference type="OrthoDB" id="614750at2"/>
<keyword evidence="20" id="KW-1185">Reference proteome</keyword>
<dbReference type="InterPro" id="IPR023827">
    <property type="entry name" value="Peptidase_S8_Asp-AS"/>
</dbReference>
<comment type="similarity">
    <text evidence="2 9 10">Belongs to the peptidase S8 family.</text>
</comment>
<dbReference type="InterPro" id="IPR045051">
    <property type="entry name" value="SBT"/>
</dbReference>
<evidence type="ECO:0000259" key="15">
    <source>
        <dbReference type="Pfam" id="PF05922"/>
    </source>
</evidence>
<dbReference type="Gene3D" id="3.30.70.80">
    <property type="entry name" value="Peptidase S8 propeptide/proteinase inhibitor I9"/>
    <property type="match status" value="1"/>
</dbReference>
<evidence type="ECO:0000256" key="1">
    <source>
        <dbReference type="ARBA" id="ARBA00004613"/>
    </source>
</evidence>
<protein>
    <submittedName>
        <fullName evidence="17">Minor extracellular protease vpr</fullName>
        <ecNumber evidence="17">3.4.21.-</ecNumber>
    </submittedName>
    <submittedName>
        <fullName evidence="18">PA domain-containing protein</fullName>
    </submittedName>
</protein>
<feature type="domain" description="Subtilisin-like protease fibronectin type-III" evidence="16">
    <location>
        <begin position="717"/>
        <end position="809"/>
    </location>
</feature>
<feature type="active site" description="Charge relay system" evidence="8 9">
    <location>
        <position position="170"/>
    </location>
</feature>
<dbReference type="RefSeq" id="WP_115225723.1">
    <property type="nucleotide sequence ID" value="NZ_CAWOLO010000001.1"/>
</dbReference>
<evidence type="ECO:0000256" key="9">
    <source>
        <dbReference type="PROSITE-ProRule" id="PRU01240"/>
    </source>
</evidence>
<evidence type="ECO:0000259" key="16">
    <source>
        <dbReference type="Pfam" id="PF17766"/>
    </source>
</evidence>
<evidence type="ECO:0000256" key="4">
    <source>
        <dbReference type="ARBA" id="ARBA00022729"/>
    </source>
</evidence>
<evidence type="ECO:0000256" key="5">
    <source>
        <dbReference type="ARBA" id="ARBA00022801"/>
    </source>
</evidence>
<evidence type="ECO:0000256" key="2">
    <source>
        <dbReference type="ARBA" id="ARBA00011073"/>
    </source>
</evidence>
<feature type="active site" description="Charge relay system" evidence="8 9">
    <location>
        <position position="261"/>
    </location>
</feature>
<dbReference type="Gene3D" id="2.60.120.380">
    <property type="match status" value="1"/>
</dbReference>
<dbReference type="EMBL" id="SMBT01000001">
    <property type="protein sequence ID" value="TCU90230.1"/>
    <property type="molecule type" value="Genomic_DNA"/>
</dbReference>
<comment type="subcellular location">
    <subcellularLocation>
        <location evidence="1">Secreted</location>
    </subcellularLocation>
</comment>
<feature type="region of interest" description="Disordered" evidence="11">
    <location>
        <begin position="250"/>
        <end position="270"/>
    </location>
</feature>
<keyword evidence="4 12" id="KW-0732">Signal</keyword>
<dbReference type="InterPro" id="IPR037045">
    <property type="entry name" value="S8pro/Inhibitor_I9_sf"/>
</dbReference>
<dbReference type="InterPro" id="IPR036852">
    <property type="entry name" value="Peptidase_S8/S53_dom_sf"/>
</dbReference>
<dbReference type="PROSITE" id="PS00136">
    <property type="entry name" value="SUBTILASE_ASP"/>
    <property type="match status" value="1"/>
</dbReference>
<dbReference type="Gene3D" id="2.60.40.2310">
    <property type="match status" value="1"/>
</dbReference>
<evidence type="ECO:0000259" key="14">
    <source>
        <dbReference type="Pfam" id="PF02225"/>
    </source>
</evidence>
<dbReference type="Pfam" id="PF05922">
    <property type="entry name" value="Inhibitor_I9"/>
    <property type="match status" value="1"/>
</dbReference>
<evidence type="ECO:0000256" key="3">
    <source>
        <dbReference type="ARBA" id="ARBA00022670"/>
    </source>
</evidence>
<evidence type="ECO:0000313" key="20">
    <source>
        <dbReference type="Proteomes" id="UP000295794"/>
    </source>
</evidence>
<evidence type="ECO:0000313" key="18">
    <source>
        <dbReference type="EMBL" id="TCU90230.1"/>
    </source>
</evidence>
<name>A0A377Q362_9NEIS</name>
<feature type="active site" description="Charge relay system" evidence="8 9">
    <location>
        <position position="615"/>
    </location>
</feature>
<evidence type="ECO:0000256" key="8">
    <source>
        <dbReference type="PIRSR" id="PIRSR615500-1"/>
    </source>
</evidence>
<reference evidence="17 19" key="1">
    <citation type="submission" date="2018-06" db="EMBL/GenBank/DDBJ databases">
        <authorList>
            <consortium name="Pathogen Informatics"/>
            <person name="Doyle S."/>
        </authorList>
    </citation>
    <scope>NUCLEOTIDE SEQUENCE [LARGE SCALE GENOMIC DNA]</scope>
    <source>
        <strain evidence="17 19">NCTC11159</strain>
    </source>
</reference>
<dbReference type="InterPro" id="IPR000209">
    <property type="entry name" value="Peptidase_S8/S53_dom"/>
</dbReference>
<dbReference type="Gene3D" id="3.40.50.200">
    <property type="entry name" value="Peptidase S8/S53 domain"/>
    <property type="match status" value="1"/>
</dbReference>
<dbReference type="InterPro" id="IPR010259">
    <property type="entry name" value="S8pro/Inhibitor_I9"/>
</dbReference>
<evidence type="ECO:0000256" key="12">
    <source>
        <dbReference type="SAM" id="SignalP"/>
    </source>
</evidence>
<dbReference type="SUPFAM" id="SSF52743">
    <property type="entry name" value="Subtilisin-like"/>
    <property type="match status" value="1"/>
</dbReference>
<dbReference type="Proteomes" id="UP000255108">
    <property type="component" value="Unassembled WGS sequence"/>
</dbReference>
<dbReference type="GO" id="GO:0004252">
    <property type="term" value="F:serine-type endopeptidase activity"/>
    <property type="evidence" value="ECO:0007669"/>
    <property type="project" value="UniProtKB-UniRule"/>
</dbReference>
<dbReference type="Pfam" id="PF17766">
    <property type="entry name" value="fn3_6"/>
    <property type="match status" value="1"/>
</dbReference>
<organism evidence="17 19">
    <name type="scientific">Iodobacter fluviatilis</name>
    <dbReference type="NCBI Taxonomy" id="537"/>
    <lineage>
        <taxon>Bacteria</taxon>
        <taxon>Pseudomonadati</taxon>
        <taxon>Pseudomonadota</taxon>
        <taxon>Betaproteobacteria</taxon>
        <taxon>Neisseriales</taxon>
        <taxon>Chitinibacteraceae</taxon>
        <taxon>Iodobacter</taxon>
    </lineage>
</organism>
<dbReference type="GO" id="GO:0005576">
    <property type="term" value="C:extracellular region"/>
    <property type="evidence" value="ECO:0007669"/>
    <property type="project" value="UniProtKB-SubCell"/>
</dbReference>
<gene>
    <name evidence="17" type="primary">vpr</name>
    <name evidence="18" type="ORF">EV682_101252</name>
    <name evidence="17" type="ORF">NCTC11159_00271</name>
</gene>
<keyword evidence="3 9" id="KW-0645">Protease</keyword>
<evidence type="ECO:0000313" key="17">
    <source>
        <dbReference type="EMBL" id="STQ89257.1"/>
    </source>
</evidence>
<dbReference type="PROSITE" id="PS51892">
    <property type="entry name" value="SUBTILASE"/>
    <property type="match status" value="1"/>
</dbReference>
<dbReference type="InterPro" id="IPR023828">
    <property type="entry name" value="Peptidase_S8_Ser-AS"/>
</dbReference>
<dbReference type="CDD" id="cd04852">
    <property type="entry name" value="Peptidases_S8_3"/>
    <property type="match status" value="1"/>
</dbReference>
<keyword evidence="6 9" id="KW-0720">Serine protease</keyword>
<dbReference type="InterPro" id="IPR034197">
    <property type="entry name" value="Peptidases_S8_3"/>
</dbReference>
<dbReference type="PROSITE" id="PS00138">
    <property type="entry name" value="SUBTILASE_SER"/>
    <property type="match status" value="1"/>
</dbReference>
<evidence type="ECO:0000256" key="7">
    <source>
        <dbReference type="ARBA" id="ARBA00023180"/>
    </source>
</evidence>
<dbReference type="Pfam" id="PF02225">
    <property type="entry name" value="PA"/>
    <property type="match status" value="1"/>
</dbReference>
<feature type="domain" description="Peptidase S8/S53" evidence="13">
    <location>
        <begin position="161"/>
        <end position="653"/>
    </location>
</feature>
<proteinExistence type="inferred from homology"/>
<keyword evidence="5 9" id="KW-0378">Hydrolase</keyword>
<feature type="domain" description="Inhibitor I9" evidence="15">
    <location>
        <begin position="82"/>
        <end position="132"/>
    </location>
</feature>
<feature type="domain" description="PA" evidence="14">
    <location>
        <begin position="454"/>
        <end position="525"/>
    </location>
</feature>
<reference evidence="18 20" key="2">
    <citation type="submission" date="2019-03" db="EMBL/GenBank/DDBJ databases">
        <title>Genomic Encyclopedia of Type Strains, Phase IV (KMG-IV): sequencing the most valuable type-strain genomes for metagenomic binning, comparative biology and taxonomic classification.</title>
        <authorList>
            <person name="Goeker M."/>
        </authorList>
    </citation>
    <scope>NUCLEOTIDE SEQUENCE [LARGE SCALE GENOMIC DNA]</scope>
    <source>
        <strain evidence="18 20">DSM 3764</strain>
    </source>
</reference>
<dbReference type="EC" id="3.4.21.-" evidence="17"/>